<gene>
    <name evidence="1" type="ORF">BJY28_001913</name>
</gene>
<evidence type="ECO:0000313" key="1">
    <source>
        <dbReference type="EMBL" id="NYG37444.1"/>
    </source>
</evidence>
<name>A0A852XAP6_9MICO</name>
<reference evidence="1 2" key="1">
    <citation type="submission" date="2020-07" db="EMBL/GenBank/DDBJ databases">
        <title>Sequencing the genomes of 1000 actinobacteria strains.</title>
        <authorList>
            <person name="Klenk H.-P."/>
        </authorList>
    </citation>
    <scope>NUCLEOTIDE SEQUENCE [LARGE SCALE GENOMIC DNA]</scope>
    <source>
        <strain evidence="1 2">DSM 24723</strain>
    </source>
</reference>
<accession>A0A852XAP6</accession>
<proteinExistence type="predicted"/>
<dbReference type="Proteomes" id="UP000592181">
    <property type="component" value="Unassembled WGS sequence"/>
</dbReference>
<organism evidence="1 2">
    <name type="scientific">Janibacter alkaliphilus</name>
    <dbReference type="NCBI Taxonomy" id="1069963"/>
    <lineage>
        <taxon>Bacteria</taxon>
        <taxon>Bacillati</taxon>
        <taxon>Actinomycetota</taxon>
        <taxon>Actinomycetes</taxon>
        <taxon>Micrococcales</taxon>
        <taxon>Intrasporangiaceae</taxon>
        <taxon>Janibacter</taxon>
    </lineage>
</organism>
<sequence length="90" mass="10379">MPRANRRRDEQRPLSMRGVHGTLEHVTWGGRRWAVRRLSGSTSLRTYRCPGCHQPISPGTAHVVTWPDDGLGSIDDRRHWHASCWRARRG</sequence>
<protein>
    <recommendedName>
        <fullName evidence="3">ATP/GTP-binding protein</fullName>
    </recommendedName>
</protein>
<comment type="caution">
    <text evidence="1">The sequence shown here is derived from an EMBL/GenBank/DDBJ whole genome shotgun (WGS) entry which is preliminary data.</text>
</comment>
<evidence type="ECO:0008006" key="3">
    <source>
        <dbReference type="Google" id="ProtNLM"/>
    </source>
</evidence>
<keyword evidence="2" id="KW-1185">Reference proteome</keyword>
<evidence type="ECO:0000313" key="2">
    <source>
        <dbReference type="Proteomes" id="UP000592181"/>
    </source>
</evidence>
<dbReference type="RefSeq" id="WP_179462809.1">
    <property type="nucleotide sequence ID" value="NZ_JACBZX010000001.1"/>
</dbReference>
<dbReference type="AlphaFoldDB" id="A0A852XAP6"/>
<dbReference type="EMBL" id="JACBZX010000001">
    <property type="protein sequence ID" value="NYG37444.1"/>
    <property type="molecule type" value="Genomic_DNA"/>
</dbReference>